<feature type="region of interest" description="Disordered" evidence="6">
    <location>
        <begin position="60"/>
        <end position="92"/>
    </location>
</feature>
<dbReference type="InterPro" id="IPR001138">
    <property type="entry name" value="Zn2Cys6_DnaBD"/>
</dbReference>
<evidence type="ECO:0000313" key="8">
    <source>
        <dbReference type="EMBL" id="KAJ4394239.1"/>
    </source>
</evidence>
<organism evidence="8 9">
    <name type="scientific">Gnomoniopsis smithogilvyi</name>
    <dbReference type="NCBI Taxonomy" id="1191159"/>
    <lineage>
        <taxon>Eukaryota</taxon>
        <taxon>Fungi</taxon>
        <taxon>Dikarya</taxon>
        <taxon>Ascomycota</taxon>
        <taxon>Pezizomycotina</taxon>
        <taxon>Sordariomycetes</taxon>
        <taxon>Sordariomycetidae</taxon>
        <taxon>Diaporthales</taxon>
        <taxon>Gnomoniaceae</taxon>
        <taxon>Gnomoniopsis</taxon>
    </lineage>
</organism>
<dbReference type="GO" id="GO:0045944">
    <property type="term" value="P:positive regulation of transcription by RNA polymerase II"/>
    <property type="evidence" value="ECO:0007669"/>
    <property type="project" value="TreeGrafter"/>
</dbReference>
<dbReference type="Pfam" id="PF00172">
    <property type="entry name" value="Zn_clus"/>
    <property type="match status" value="1"/>
</dbReference>
<dbReference type="AlphaFoldDB" id="A0A9W8YYD9"/>
<keyword evidence="2" id="KW-0805">Transcription regulation</keyword>
<dbReference type="SUPFAM" id="SSF57701">
    <property type="entry name" value="Zn2/Cys6 DNA-binding domain"/>
    <property type="match status" value="1"/>
</dbReference>
<dbReference type="PANTHER" id="PTHR47540">
    <property type="entry name" value="THIAMINE REPRESSIBLE GENES REGULATORY PROTEIN THI5"/>
    <property type="match status" value="1"/>
</dbReference>
<feature type="compositionally biased region" description="Polar residues" evidence="6">
    <location>
        <begin position="177"/>
        <end position="196"/>
    </location>
</feature>
<dbReference type="Gene3D" id="4.10.240.10">
    <property type="entry name" value="Zn(2)-C6 fungal-type DNA-binding domain"/>
    <property type="match status" value="1"/>
</dbReference>
<dbReference type="OrthoDB" id="3498215at2759"/>
<dbReference type="GO" id="GO:0005634">
    <property type="term" value="C:nucleus"/>
    <property type="evidence" value="ECO:0007669"/>
    <property type="project" value="UniProtKB-SubCell"/>
</dbReference>
<evidence type="ECO:0000256" key="6">
    <source>
        <dbReference type="SAM" id="MobiDB-lite"/>
    </source>
</evidence>
<keyword evidence="4" id="KW-0804">Transcription</keyword>
<gene>
    <name evidence="8" type="ORF">N0V93_003456</name>
</gene>
<feature type="domain" description="Zn(2)-C6 fungal-type" evidence="7">
    <location>
        <begin position="28"/>
        <end position="58"/>
    </location>
</feature>
<dbReference type="InterPro" id="IPR036864">
    <property type="entry name" value="Zn2-C6_fun-type_DNA-bd_sf"/>
</dbReference>
<keyword evidence="9" id="KW-1185">Reference proteome</keyword>
<evidence type="ECO:0000313" key="9">
    <source>
        <dbReference type="Proteomes" id="UP001140453"/>
    </source>
</evidence>
<proteinExistence type="predicted"/>
<dbReference type="GO" id="GO:0008270">
    <property type="term" value="F:zinc ion binding"/>
    <property type="evidence" value="ECO:0007669"/>
    <property type="project" value="InterPro"/>
</dbReference>
<dbReference type="PROSITE" id="PS50048">
    <property type="entry name" value="ZN2_CY6_FUNGAL_2"/>
    <property type="match status" value="1"/>
</dbReference>
<comment type="caution">
    <text evidence="8">The sequence shown here is derived from an EMBL/GenBank/DDBJ whole genome shotgun (WGS) entry which is preliminary data.</text>
</comment>
<dbReference type="GO" id="GO:0000981">
    <property type="term" value="F:DNA-binding transcription factor activity, RNA polymerase II-specific"/>
    <property type="evidence" value="ECO:0007669"/>
    <property type="project" value="InterPro"/>
</dbReference>
<sequence length="442" mass="47851">MSTVPARPTRNSAWLGSETRTVEVKRRACDECRSRKLACSKEPDGCARCQREGLACHYSAQKPMGRPRKRNTAKQSAHIPDPSSTLQDAQKKDQDVYDLGIEVRTLDNAVADLDPASLVDPSLAGNADVSISDMSFLDFLGSDFMSHQPFDTESLVTDWATDLHDTNGDARIGSTGGTTALTTPSHSTLDASPSDQQDPRPFQLPPLSSPNPPEPLNSTACSCLAGLYLALDSIARLPNEVIPALRTARTAAHAAHNAIRCEICCPPIHKIMKMTATAFQNSMLIGALIPSIADAYHQILALIDAEATRAIAMHTQLTFNLSAYGGTWGEMDGSEVDECKVMDPASWRRSVRSLLKIDVYGVNTLNADGTPRFRQIGLRDLVAEMDEKSQERHAEIDALIDAGLSAPVGLNGLSASHSQTKEPHCRHVVQLARDAVENLHIA</sequence>
<feature type="region of interest" description="Disordered" evidence="6">
    <location>
        <begin position="165"/>
        <end position="215"/>
    </location>
</feature>
<dbReference type="PROSITE" id="PS00463">
    <property type="entry name" value="ZN2_CY6_FUNGAL_1"/>
    <property type="match status" value="1"/>
</dbReference>
<dbReference type="GO" id="GO:0043565">
    <property type="term" value="F:sequence-specific DNA binding"/>
    <property type="evidence" value="ECO:0007669"/>
    <property type="project" value="TreeGrafter"/>
</dbReference>
<accession>A0A9W8YYD9</accession>
<evidence type="ECO:0000256" key="2">
    <source>
        <dbReference type="ARBA" id="ARBA00023015"/>
    </source>
</evidence>
<comment type="subcellular location">
    <subcellularLocation>
        <location evidence="1">Nucleus</location>
    </subcellularLocation>
</comment>
<evidence type="ECO:0000256" key="3">
    <source>
        <dbReference type="ARBA" id="ARBA00023125"/>
    </source>
</evidence>
<name>A0A9W8YYD9_9PEZI</name>
<dbReference type="EMBL" id="JAPEVB010000002">
    <property type="protein sequence ID" value="KAJ4394239.1"/>
    <property type="molecule type" value="Genomic_DNA"/>
</dbReference>
<dbReference type="InterPro" id="IPR051711">
    <property type="entry name" value="Stress_Response_Reg"/>
</dbReference>
<keyword evidence="5" id="KW-0539">Nucleus</keyword>
<dbReference type="Proteomes" id="UP001140453">
    <property type="component" value="Unassembled WGS sequence"/>
</dbReference>
<protein>
    <recommendedName>
        <fullName evidence="7">Zn(2)-C6 fungal-type domain-containing protein</fullName>
    </recommendedName>
</protein>
<reference evidence="8" key="1">
    <citation type="submission" date="2022-10" db="EMBL/GenBank/DDBJ databases">
        <title>Tapping the CABI collections for fungal endophytes: first genome assemblies for Collariella, Neodidymelliopsis, Ascochyta clinopodiicola, Didymella pomorum, Didymosphaeria variabile, Neocosmospora piperis and Neocucurbitaria cava.</title>
        <authorList>
            <person name="Hill R."/>
        </authorList>
    </citation>
    <scope>NUCLEOTIDE SEQUENCE</scope>
    <source>
        <strain evidence="8">IMI 355082</strain>
    </source>
</reference>
<dbReference type="CDD" id="cd00067">
    <property type="entry name" value="GAL4"/>
    <property type="match status" value="1"/>
</dbReference>
<evidence type="ECO:0000256" key="4">
    <source>
        <dbReference type="ARBA" id="ARBA00023163"/>
    </source>
</evidence>
<dbReference type="PRINTS" id="PR00755">
    <property type="entry name" value="AFLATOXINBRP"/>
</dbReference>
<keyword evidence="3" id="KW-0238">DNA-binding</keyword>
<dbReference type="SMART" id="SM00066">
    <property type="entry name" value="GAL4"/>
    <property type="match status" value="1"/>
</dbReference>
<evidence type="ECO:0000256" key="1">
    <source>
        <dbReference type="ARBA" id="ARBA00004123"/>
    </source>
</evidence>
<evidence type="ECO:0000259" key="7">
    <source>
        <dbReference type="PROSITE" id="PS50048"/>
    </source>
</evidence>
<evidence type="ECO:0000256" key="5">
    <source>
        <dbReference type="ARBA" id="ARBA00023242"/>
    </source>
</evidence>
<feature type="compositionally biased region" description="Pro residues" evidence="6">
    <location>
        <begin position="202"/>
        <end position="215"/>
    </location>
</feature>
<dbReference type="PANTHER" id="PTHR47540:SF4">
    <property type="entry name" value="TRANSCRIPTION FACTOR RGLT"/>
    <property type="match status" value="1"/>
</dbReference>